<dbReference type="Proteomes" id="UP000483820">
    <property type="component" value="Chromosome II"/>
</dbReference>
<feature type="transmembrane region" description="Helical" evidence="1">
    <location>
        <begin position="361"/>
        <end position="384"/>
    </location>
</feature>
<sequence>MITSCDDDDAKKRKLHAIKNEINLQIACCLTDIHLTFLMQPVPLYPLISGYVLGFSVYLGANTHHCMCVITFLFIYQIGSMIACFIKKHQAIAATLKRYLMPKTLVFVMGGYVLIYTFSVTGVYATLSVPDKDKLDYVRRIACSLTDIHLTFLMQPVPLYPIFSGYILGFSVYLGATIHHCMCIIIFLLIYQIGSMITCFVRKHQAIAGTLKRYRISNLLVFIMLLYVFIYTCSVTGIFATCSVPDGEKLNYVRKNYPEYLSGFESIPNFSIYDPSDYFANFVIYSLVGGIIAFLTLVAVLLNIFRMLSVLKSKLSASTYQKHRSAIYSLLAQFATSSVIFVPPIFFVFIVLMGINGAQLIVEYLVVIASFHSSLNSIVLITTFPPYRRFVINLILRKDKAVQSTRQKPASGTQHLHVEHQARNTAASGLHHLHEFRFRKRVGSTCAATRMRQHIRKPAATDPLLFSST</sequence>
<dbReference type="GeneID" id="9804035"/>
<accession>A0A6A5HM45</accession>
<feature type="transmembrane region" description="Helical" evidence="1">
    <location>
        <begin position="106"/>
        <end position="127"/>
    </location>
</feature>
<dbReference type="EMBL" id="WUAV01000002">
    <property type="protein sequence ID" value="KAF1766912.1"/>
    <property type="molecule type" value="Genomic_DNA"/>
</dbReference>
<evidence type="ECO:0000313" key="3">
    <source>
        <dbReference type="Proteomes" id="UP000483820"/>
    </source>
</evidence>
<organism evidence="2 3">
    <name type="scientific">Caenorhabditis remanei</name>
    <name type="common">Caenorhabditis vulgaris</name>
    <dbReference type="NCBI Taxonomy" id="31234"/>
    <lineage>
        <taxon>Eukaryota</taxon>
        <taxon>Metazoa</taxon>
        <taxon>Ecdysozoa</taxon>
        <taxon>Nematoda</taxon>
        <taxon>Chromadorea</taxon>
        <taxon>Rhabditida</taxon>
        <taxon>Rhabditina</taxon>
        <taxon>Rhabditomorpha</taxon>
        <taxon>Rhabditoidea</taxon>
        <taxon>Rhabditidae</taxon>
        <taxon>Peloderinae</taxon>
        <taxon>Caenorhabditis</taxon>
    </lineage>
</organism>
<dbReference type="PANTHER" id="PTHR45830:SF6">
    <property type="entry name" value="SERPENTINE RECEPTOR, CLASS H-RELATED"/>
    <property type="match status" value="1"/>
</dbReference>
<feature type="transmembrane region" description="Helical" evidence="1">
    <location>
        <begin position="326"/>
        <end position="355"/>
    </location>
</feature>
<comment type="caution">
    <text evidence="2">The sequence shown here is derived from an EMBL/GenBank/DDBJ whole genome shotgun (WGS) entry which is preliminary data.</text>
</comment>
<dbReference type="PANTHER" id="PTHR45830">
    <property type="entry name" value="SERPENTINE RECEPTOR, CLASS I"/>
    <property type="match status" value="1"/>
</dbReference>
<evidence type="ECO:0000256" key="1">
    <source>
        <dbReference type="SAM" id="Phobius"/>
    </source>
</evidence>
<reference evidence="2 3" key="1">
    <citation type="submission" date="2019-12" db="EMBL/GenBank/DDBJ databases">
        <title>Chromosome-level assembly of the Caenorhabditis remanei genome.</title>
        <authorList>
            <person name="Teterina A.A."/>
            <person name="Willis J.H."/>
            <person name="Phillips P.C."/>
        </authorList>
    </citation>
    <scope>NUCLEOTIDE SEQUENCE [LARGE SCALE GENOMIC DNA]</scope>
    <source>
        <strain evidence="2 3">PX506</strain>
        <tissue evidence="2">Whole organism</tissue>
    </source>
</reference>
<proteinExistence type="predicted"/>
<feature type="transmembrane region" description="Helical" evidence="1">
    <location>
        <begin position="42"/>
        <end position="61"/>
    </location>
</feature>
<dbReference type="RefSeq" id="XP_053590052.1">
    <property type="nucleotide sequence ID" value="XM_053725858.1"/>
</dbReference>
<keyword evidence="1" id="KW-0472">Membrane</keyword>
<evidence type="ECO:0000313" key="2">
    <source>
        <dbReference type="EMBL" id="KAF1766912.1"/>
    </source>
</evidence>
<keyword evidence="1" id="KW-0812">Transmembrane</keyword>
<dbReference type="CTD" id="9804035"/>
<feature type="transmembrane region" description="Helical" evidence="1">
    <location>
        <begin position="282"/>
        <end position="305"/>
    </location>
</feature>
<dbReference type="KEGG" id="crq:GCK72_006870"/>
<gene>
    <name evidence="2" type="ORF">GCK72_006870</name>
</gene>
<feature type="transmembrane region" description="Helical" evidence="1">
    <location>
        <begin position="219"/>
        <end position="240"/>
    </location>
</feature>
<feature type="transmembrane region" description="Helical" evidence="1">
    <location>
        <begin position="67"/>
        <end position="86"/>
    </location>
</feature>
<feature type="transmembrane region" description="Helical" evidence="1">
    <location>
        <begin position="166"/>
        <end position="193"/>
    </location>
</feature>
<dbReference type="AlphaFoldDB" id="A0A6A5HM45"/>
<name>A0A6A5HM45_CAERE</name>
<keyword evidence="1" id="KW-1133">Transmembrane helix</keyword>
<dbReference type="InterPro" id="IPR019429">
    <property type="entry name" value="7TM_GPCR_serpentine_rcpt_Sri"/>
</dbReference>
<protein>
    <submittedName>
        <fullName evidence="2">Uncharacterized protein</fullName>
    </submittedName>
</protein>
<dbReference type="Pfam" id="PF10327">
    <property type="entry name" value="7TM_GPCR_Sri"/>
    <property type="match status" value="2"/>
</dbReference>